<accession>A0A923F014</accession>
<dbReference type="EMBL" id="JABWQP020000001">
    <property type="protein sequence ID" value="MBV4484811.1"/>
    <property type="molecule type" value="Genomic_DNA"/>
</dbReference>
<dbReference type="AlphaFoldDB" id="A0A923F014"/>
<evidence type="ECO:0000313" key="3">
    <source>
        <dbReference type="Proteomes" id="UP000648816"/>
    </source>
</evidence>
<organism evidence="1">
    <name type="scientific">Pseudomonas khorasanensis</name>
    <dbReference type="NCBI Taxonomy" id="2745508"/>
    <lineage>
        <taxon>Bacteria</taxon>
        <taxon>Pseudomonadati</taxon>
        <taxon>Pseudomonadota</taxon>
        <taxon>Gammaproteobacteria</taxon>
        <taxon>Pseudomonadales</taxon>
        <taxon>Pseudomonadaceae</taxon>
        <taxon>Pseudomonas</taxon>
    </lineage>
</organism>
<dbReference type="Proteomes" id="UP000648816">
    <property type="component" value="Unassembled WGS sequence"/>
</dbReference>
<proteinExistence type="predicted"/>
<sequence>MTNALVIAKVIIPGWVTPVDHPGKPEGGVPLSLRTSQGLQVWIDPWLNMSSGDNAKLLSNGSATGIGKTIQPGEENKRFILYLPDILNDGINGLQLAVTRLGSSTPETSAPRTLLYNLPRPGGEVSGSGDNPFLYMTLPIDVVTHGVDAARAAKGVDVTLRYTSLRAQDVITLQCDGRDVNHTVTTQEASAGLVVITLFTNDFWQDNPRFTLRYRVTDQLGNTSGPDAIWSSTTSIDVHVKQPVLDLLAPKVLEAKEANGTTLNFEKDFYDNAHATVVVNYLGSNVGQTVRVQCIGRAETYLSDIQPVTSAGQILTFRILRRVIVDSIGHKIEFKYTVRLPGTTEDLPSKDLDVSILRQKHLLGVPTISSGLDNLRLYAPNPLEAAYTVRISLTIDGQQRLDSVEATYIQGPYMSFSIPPGWVSNNRGKTGYFNYSIRRTSSSDAIIFSPYLKVSL</sequence>
<evidence type="ECO:0000313" key="1">
    <source>
        <dbReference type="EMBL" id="MBC3340430.1"/>
    </source>
</evidence>
<reference evidence="1 3" key="1">
    <citation type="journal article" date="2020" name="Microorganisms">
        <title>Reliable Identification of Environmental Pseudomonas Isolates Using the rpoD Gene.</title>
        <authorList>
            <consortium name="The Broad Institute Genome Sequencing Platform"/>
            <person name="Girard L."/>
            <person name="Lood C."/>
            <person name="Rokni-Zadeh H."/>
            <person name="van Noort V."/>
            <person name="Lavigne R."/>
            <person name="De Mot R."/>
        </authorList>
    </citation>
    <scope>NUCLEOTIDE SEQUENCE</scope>
    <source>
        <strain evidence="1 3">SWRI153</strain>
    </source>
</reference>
<keyword evidence="3" id="KW-1185">Reference proteome</keyword>
<reference evidence="2" key="3">
    <citation type="submission" date="2021-06" db="EMBL/GenBank/DDBJ databases">
        <title>Updating the genus Pseudomonas: Description of 43 new species and partition of the Pseudomonas putida group.</title>
        <authorList>
            <person name="Girard L."/>
            <person name="Lood C."/>
            <person name="Vandamme P."/>
            <person name="Rokni-Zadeh H."/>
            <person name="Van Noort V."/>
            <person name="Hofte M."/>
            <person name="Lavigne R."/>
            <person name="De Mot R."/>
        </authorList>
    </citation>
    <scope>NUCLEOTIDE SEQUENCE</scope>
    <source>
        <strain evidence="2">SWRI153</strain>
    </source>
</reference>
<dbReference type="RefSeq" id="WP_186528435.1">
    <property type="nucleotide sequence ID" value="NZ_JABWQP020000001.1"/>
</dbReference>
<dbReference type="EMBL" id="JABWQP010000001">
    <property type="protein sequence ID" value="MBC3340430.1"/>
    <property type="molecule type" value="Genomic_DNA"/>
</dbReference>
<name>A0A923F014_9PSED</name>
<gene>
    <name evidence="2" type="ORF">HU727_004350</name>
    <name evidence="1" type="ORF">HU727_02160</name>
</gene>
<reference evidence="1" key="2">
    <citation type="submission" date="2020-07" db="EMBL/GenBank/DDBJ databases">
        <authorList>
            <person name="Lood C."/>
            <person name="Girard L."/>
        </authorList>
    </citation>
    <scope>NUCLEOTIDE SEQUENCE</scope>
    <source>
        <strain evidence="1">SWRI153</strain>
    </source>
</reference>
<evidence type="ECO:0000313" key="2">
    <source>
        <dbReference type="EMBL" id="MBV4484811.1"/>
    </source>
</evidence>
<protein>
    <submittedName>
        <fullName evidence="1">Uncharacterized protein</fullName>
    </submittedName>
</protein>
<comment type="caution">
    <text evidence="1">The sequence shown here is derived from an EMBL/GenBank/DDBJ whole genome shotgun (WGS) entry which is preliminary data.</text>
</comment>